<dbReference type="EMBL" id="CAKXAJ010025255">
    <property type="protein sequence ID" value="CAH2237221.1"/>
    <property type="molecule type" value="Genomic_DNA"/>
</dbReference>
<reference evidence="1" key="1">
    <citation type="submission" date="2022-03" db="EMBL/GenBank/DDBJ databases">
        <authorList>
            <person name="Lindestad O."/>
        </authorList>
    </citation>
    <scope>NUCLEOTIDE SEQUENCE</scope>
</reference>
<comment type="caution">
    <text evidence="1">The sequence shown here is derived from an EMBL/GenBank/DDBJ whole genome shotgun (WGS) entry which is preliminary data.</text>
</comment>
<protein>
    <submittedName>
        <fullName evidence="1">Jg11192 protein</fullName>
    </submittedName>
</protein>
<proteinExistence type="predicted"/>
<evidence type="ECO:0000313" key="1">
    <source>
        <dbReference type="EMBL" id="CAH2237221.1"/>
    </source>
</evidence>
<dbReference type="OrthoDB" id="7427867at2759"/>
<gene>
    <name evidence="1" type="primary">jg11192</name>
    <name evidence="1" type="ORF">PAEG_LOCUS14523</name>
</gene>
<keyword evidence="2" id="KW-1185">Reference proteome</keyword>
<accession>A0A8S4RIW4</accession>
<dbReference type="Proteomes" id="UP000838756">
    <property type="component" value="Unassembled WGS sequence"/>
</dbReference>
<name>A0A8S4RIW4_9NEOP</name>
<evidence type="ECO:0000313" key="2">
    <source>
        <dbReference type="Proteomes" id="UP000838756"/>
    </source>
</evidence>
<sequence length="128" mass="14824">MFAGYSHYAQAHRLCRVQWTQPFGDTMYVTNLDQCAIVRYCCGRRYPHPARPSSPLSAGKEPQLWISHSMSIYKKLPRRGGQVSAPTDVCEQCKNYSPNFYLLAKQEMKNIGTSLPNATMHKYWQRYI</sequence>
<dbReference type="AlphaFoldDB" id="A0A8S4RIW4"/>
<organism evidence="1 2">
    <name type="scientific">Pararge aegeria aegeria</name>
    <dbReference type="NCBI Taxonomy" id="348720"/>
    <lineage>
        <taxon>Eukaryota</taxon>
        <taxon>Metazoa</taxon>
        <taxon>Ecdysozoa</taxon>
        <taxon>Arthropoda</taxon>
        <taxon>Hexapoda</taxon>
        <taxon>Insecta</taxon>
        <taxon>Pterygota</taxon>
        <taxon>Neoptera</taxon>
        <taxon>Endopterygota</taxon>
        <taxon>Lepidoptera</taxon>
        <taxon>Glossata</taxon>
        <taxon>Ditrysia</taxon>
        <taxon>Papilionoidea</taxon>
        <taxon>Nymphalidae</taxon>
        <taxon>Satyrinae</taxon>
        <taxon>Satyrini</taxon>
        <taxon>Parargina</taxon>
        <taxon>Pararge</taxon>
    </lineage>
</organism>